<dbReference type="Proteomes" id="UP001279642">
    <property type="component" value="Unassembled WGS sequence"/>
</dbReference>
<accession>A0ABU5E7T5</accession>
<dbReference type="EMBL" id="JAXCLW010000001">
    <property type="protein sequence ID" value="MDY0882254.1"/>
    <property type="molecule type" value="Genomic_DNA"/>
</dbReference>
<reference evidence="1 2" key="1">
    <citation type="journal article" date="2016" name="Antonie Van Leeuwenhoek">
        <title>Dongia soli sp. nov., isolated from soil from Dokdo, Korea.</title>
        <authorList>
            <person name="Kim D.U."/>
            <person name="Lee H."/>
            <person name="Kim H."/>
            <person name="Kim S.G."/>
            <person name="Ka J.O."/>
        </authorList>
    </citation>
    <scope>NUCLEOTIDE SEQUENCE [LARGE SCALE GENOMIC DNA]</scope>
    <source>
        <strain evidence="1 2">D78</strain>
    </source>
</reference>
<gene>
    <name evidence="1" type="ORF">SMD27_05330</name>
</gene>
<name>A0ABU5E7T5_9PROT</name>
<dbReference type="InterPro" id="IPR019285">
    <property type="entry name" value="DUF2336"/>
</dbReference>
<evidence type="ECO:0000313" key="2">
    <source>
        <dbReference type="Proteomes" id="UP001279642"/>
    </source>
</evidence>
<dbReference type="Pfam" id="PF10098">
    <property type="entry name" value="DUF2336"/>
    <property type="match status" value="1"/>
</dbReference>
<proteinExistence type="predicted"/>
<protein>
    <submittedName>
        <fullName evidence="1">DUF2336 domain-containing protein</fullName>
    </submittedName>
</protein>
<organism evidence="1 2">
    <name type="scientific">Dongia soli</name>
    <dbReference type="NCBI Taxonomy" id="600628"/>
    <lineage>
        <taxon>Bacteria</taxon>
        <taxon>Pseudomonadati</taxon>
        <taxon>Pseudomonadota</taxon>
        <taxon>Alphaproteobacteria</taxon>
        <taxon>Rhodospirillales</taxon>
        <taxon>Dongiaceae</taxon>
        <taxon>Dongia</taxon>
    </lineage>
</organism>
<dbReference type="RefSeq" id="WP_320507280.1">
    <property type="nucleotide sequence ID" value="NZ_JAXCLW010000001.1"/>
</dbReference>
<comment type="caution">
    <text evidence="1">The sequence shown here is derived from an EMBL/GenBank/DDBJ whole genome shotgun (WGS) entry which is preliminary data.</text>
</comment>
<evidence type="ECO:0000313" key="1">
    <source>
        <dbReference type="EMBL" id="MDY0882254.1"/>
    </source>
</evidence>
<sequence length="394" mass="44440">MAADSTDVQELLALAREKSEQARSHLFEVMGDLFMDQARILTVQERALMVDILEKLITEVSRDIRVRLSQRLAAAPNIPRELALLLAHDEIDVAAPILMQCKALHQVDLMEVIHQRSRQHMLAIAMRRDLSQQVSDALVDSGDIDVIRALLENPDAQISEATLAYIVEQSRSIDDFQGPLVRRSDLPRELAVKMCYWVSAALRLFILDRFQINANELDDLIEPALHDEVKAVEEVNVEGSDAAERLVQELRRAEKLTPRLMIQTLRRGEVQLFEAMLAELAQLRLPLVRRLLYEDGGEGLAVMIRAIELAREEFATIFLLSRKTRPGTAITDPANLGTALAFFDKITPDNAKQVINRWQRDPNYLYAVKQVEQAARSMSSTTINPSSAPNPPQE</sequence>
<keyword evidence="2" id="KW-1185">Reference proteome</keyword>